<comment type="subcellular location">
    <subcellularLocation>
        <location evidence="1">Membrane</location>
        <topology evidence="1">Multi-pass membrane protein</topology>
    </subcellularLocation>
</comment>
<feature type="transmembrane region" description="Helical" evidence="10">
    <location>
        <begin position="423"/>
        <end position="445"/>
    </location>
</feature>
<evidence type="ECO:0000256" key="3">
    <source>
        <dbReference type="ARBA" id="ARBA00022692"/>
    </source>
</evidence>
<evidence type="ECO:0000256" key="5">
    <source>
        <dbReference type="ARBA" id="ARBA00023065"/>
    </source>
</evidence>
<feature type="transmembrane region" description="Helical" evidence="10">
    <location>
        <begin position="216"/>
        <end position="234"/>
    </location>
</feature>
<dbReference type="EMBL" id="ML978162">
    <property type="protein sequence ID" value="KAF2034250.1"/>
    <property type="molecule type" value="Genomic_DNA"/>
</dbReference>
<organism evidence="12 13">
    <name type="scientific">Setomelanomma holmii</name>
    <dbReference type="NCBI Taxonomy" id="210430"/>
    <lineage>
        <taxon>Eukaryota</taxon>
        <taxon>Fungi</taxon>
        <taxon>Dikarya</taxon>
        <taxon>Ascomycota</taxon>
        <taxon>Pezizomycotina</taxon>
        <taxon>Dothideomycetes</taxon>
        <taxon>Pleosporomycetidae</taxon>
        <taxon>Pleosporales</taxon>
        <taxon>Pleosporineae</taxon>
        <taxon>Phaeosphaeriaceae</taxon>
        <taxon>Setomelanomma</taxon>
    </lineage>
</organism>
<dbReference type="Gene3D" id="1.10.287.70">
    <property type="match status" value="2"/>
</dbReference>
<dbReference type="Proteomes" id="UP000799777">
    <property type="component" value="Unassembled WGS sequence"/>
</dbReference>
<dbReference type="InterPro" id="IPR013099">
    <property type="entry name" value="K_chnl_dom"/>
</dbReference>
<evidence type="ECO:0000313" key="13">
    <source>
        <dbReference type="Proteomes" id="UP000799777"/>
    </source>
</evidence>
<feature type="transmembrane region" description="Helical" evidence="10">
    <location>
        <begin position="277"/>
        <end position="297"/>
    </location>
</feature>
<feature type="transmembrane region" description="Helical" evidence="10">
    <location>
        <begin position="482"/>
        <end position="500"/>
    </location>
</feature>
<keyword evidence="5 8" id="KW-0406">Ion transport</keyword>
<evidence type="ECO:0000259" key="11">
    <source>
        <dbReference type="Pfam" id="PF07885"/>
    </source>
</evidence>
<evidence type="ECO:0000256" key="4">
    <source>
        <dbReference type="ARBA" id="ARBA00022989"/>
    </source>
</evidence>
<accession>A0A9P4HIM3</accession>
<sequence>MTTSNPDAPEREAEKPAAERAVQKKKGRFAAYLEEEKRWWRVFKKWKEGDGNDWWFASTAIPLLAATLGPLANVSSIAALVTSWRQSNYVDEVWLSDFDGVPYADPKWCYWLNVASLICGFLGNLFLLLNFTQRIRYIVALPVTIILWYLSSGFLIGITACMNIYTPPNHTQGFWYAIAAAAFYTICSMLLMINMLGHFLGHYPESFDLSDSQRTLILQTMAFFIWLGGGSAVFMKLENDAGADGWGYPDALYFCDVTILTVGFGDLVPTTNVARGIVFPFSVGGIITLALIVSSLYKFVREIGEDKIISKHINRLRERTLKRTLSPSFDLRRLEHSEHRLIRKRSMESHPKISTPTNPRPMRTTLGNVGNTVRRAASMSLSIVPDALKIKREPQITLTNEKTRFDAMRQIQADTKKFKKWMALFWSVTTFSILWCVGAVVFWQAEKDTQGMSYFQALYFCYISLLTIGYGDLAPKSNAGRCFFVIWSLIAVPTMTILVSDLGDTVVDKFKKWSDELADFTVLPKEGIWRAILEKHPWLLNWLQRRIESHQTKKRLRKGFDTMDPSSADSAGHPLSSADPENPPHPDLDTDLELTQHPTIPELAQDISKPPTQASLSRRLALSIKKVSLDFRLDRPRRYTYEEWVEFTRLIRFTTPERLDRDLGTSTEVENETEGGWVNWDWIGDDSPMMSTMTESEWLIERLCESLVRLERRKEVACDKRNLEAMRDMEVRDATDDTRREISSGGSGGSSSRSGDRSMSGGGEKARRLPEGA</sequence>
<evidence type="ECO:0000256" key="10">
    <source>
        <dbReference type="SAM" id="Phobius"/>
    </source>
</evidence>
<evidence type="ECO:0000256" key="1">
    <source>
        <dbReference type="ARBA" id="ARBA00004141"/>
    </source>
</evidence>
<keyword evidence="6 10" id="KW-0472">Membrane</keyword>
<feature type="region of interest" description="Disordered" evidence="9">
    <location>
        <begin position="729"/>
        <end position="773"/>
    </location>
</feature>
<dbReference type="GO" id="GO:0005886">
    <property type="term" value="C:plasma membrane"/>
    <property type="evidence" value="ECO:0007669"/>
    <property type="project" value="TreeGrafter"/>
</dbReference>
<evidence type="ECO:0000313" key="12">
    <source>
        <dbReference type="EMBL" id="KAF2034250.1"/>
    </source>
</evidence>
<feature type="compositionally biased region" description="Basic and acidic residues" evidence="9">
    <location>
        <begin position="729"/>
        <end position="742"/>
    </location>
</feature>
<reference evidence="12" key="1">
    <citation type="journal article" date="2020" name="Stud. Mycol.">
        <title>101 Dothideomycetes genomes: a test case for predicting lifestyles and emergence of pathogens.</title>
        <authorList>
            <person name="Haridas S."/>
            <person name="Albert R."/>
            <person name="Binder M."/>
            <person name="Bloem J."/>
            <person name="Labutti K."/>
            <person name="Salamov A."/>
            <person name="Andreopoulos B."/>
            <person name="Baker S."/>
            <person name="Barry K."/>
            <person name="Bills G."/>
            <person name="Bluhm B."/>
            <person name="Cannon C."/>
            <person name="Castanera R."/>
            <person name="Culley D."/>
            <person name="Daum C."/>
            <person name="Ezra D."/>
            <person name="Gonzalez J."/>
            <person name="Henrissat B."/>
            <person name="Kuo A."/>
            <person name="Liang C."/>
            <person name="Lipzen A."/>
            <person name="Lutzoni F."/>
            <person name="Magnuson J."/>
            <person name="Mondo S."/>
            <person name="Nolan M."/>
            <person name="Ohm R."/>
            <person name="Pangilinan J."/>
            <person name="Park H.-J."/>
            <person name="Ramirez L."/>
            <person name="Alfaro M."/>
            <person name="Sun H."/>
            <person name="Tritt A."/>
            <person name="Yoshinaga Y."/>
            <person name="Zwiers L.-H."/>
            <person name="Turgeon B."/>
            <person name="Goodwin S."/>
            <person name="Spatafora J."/>
            <person name="Crous P."/>
            <person name="Grigoriev I."/>
        </authorList>
    </citation>
    <scope>NUCLEOTIDE SEQUENCE</scope>
    <source>
        <strain evidence="12">CBS 110217</strain>
    </source>
</reference>
<dbReference type="PANTHER" id="PTHR11003:SF342">
    <property type="entry name" value="OUTWARD-RECTIFIER POTASSIUM CHANNEL TOK1"/>
    <property type="match status" value="1"/>
</dbReference>
<comment type="similarity">
    <text evidence="8">Belongs to the two pore domain potassium channel (TC 1.A.1.8) family.</text>
</comment>
<feature type="transmembrane region" description="Helical" evidence="10">
    <location>
        <begin position="174"/>
        <end position="196"/>
    </location>
</feature>
<dbReference type="PANTHER" id="PTHR11003">
    <property type="entry name" value="POTASSIUM CHANNEL, SUBFAMILY K"/>
    <property type="match status" value="1"/>
</dbReference>
<keyword evidence="3 8" id="KW-0812">Transmembrane</keyword>
<dbReference type="Pfam" id="PF07885">
    <property type="entry name" value="Ion_trans_2"/>
    <property type="match status" value="2"/>
</dbReference>
<proteinExistence type="inferred from homology"/>
<feature type="transmembrane region" description="Helical" evidence="10">
    <location>
        <begin position="451"/>
        <end position="470"/>
    </location>
</feature>
<dbReference type="GO" id="GO:0022841">
    <property type="term" value="F:potassium ion leak channel activity"/>
    <property type="evidence" value="ECO:0007669"/>
    <property type="project" value="TreeGrafter"/>
</dbReference>
<dbReference type="GO" id="GO:0015271">
    <property type="term" value="F:outward rectifier potassium channel activity"/>
    <property type="evidence" value="ECO:0007669"/>
    <property type="project" value="TreeGrafter"/>
</dbReference>
<feature type="domain" description="Potassium channel" evidence="11">
    <location>
        <begin position="224"/>
        <end position="301"/>
    </location>
</feature>
<keyword evidence="4 10" id="KW-1133">Transmembrane helix</keyword>
<dbReference type="InterPro" id="IPR003280">
    <property type="entry name" value="2pore_dom_K_chnl"/>
</dbReference>
<feature type="region of interest" description="Disordered" evidence="9">
    <location>
        <begin position="559"/>
        <end position="592"/>
    </location>
</feature>
<evidence type="ECO:0000256" key="7">
    <source>
        <dbReference type="ARBA" id="ARBA00023303"/>
    </source>
</evidence>
<keyword evidence="7 8" id="KW-0407">Ion channel</keyword>
<dbReference type="PRINTS" id="PR01333">
    <property type="entry name" value="2POREKCHANEL"/>
</dbReference>
<keyword evidence="13" id="KW-1185">Reference proteome</keyword>
<protein>
    <submittedName>
        <fullName evidence="12">Potassium channel-like protein</fullName>
    </submittedName>
</protein>
<dbReference type="FunFam" id="1.10.287.70:FF:000182">
    <property type="entry name" value="Outward-rectifier potassium channel TOK1"/>
    <property type="match status" value="1"/>
</dbReference>
<dbReference type="AlphaFoldDB" id="A0A9P4HIM3"/>
<evidence type="ECO:0000256" key="6">
    <source>
        <dbReference type="ARBA" id="ARBA00023136"/>
    </source>
</evidence>
<feature type="domain" description="Potassium channel" evidence="11">
    <location>
        <begin position="431"/>
        <end position="506"/>
    </location>
</feature>
<keyword evidence="2 8" id="KW-0813">Transport</keyword>
<name>A0A9P4HIM3_9PLEO</name>
<feature type="compositionally biased region" description="Basic and acidic residues" evidence="9">
    <location>
        <begin position="8"/>
        <end position="22"/>
    </location>
</feature>
<feature type="compositionally biased region" description="Basic and acidic residues" evidence="9">
    <location>
        <begin position="764"/>
        <end position="773"/>
    </location>
</feature>
<comment type="caution">
    <text evidence="12">The sequence shown here is derived from an EMBL/GenBank/DDBJ whole genome shotgun (WGS) entry which is preliminary data.</text>
</comment>
<dbReference type="GO" id="GO:0030322">
    <property type="term" value="P:stabilization of membrane potential"/>
    <property type="evidence" value="ECO:0007669"/>
    <property type="project" value="TreeGrafter"/>
</dbReference>
<feature type="transmembrane region" description="Helical" evidence="10">
    <location>
        <begin position="137"/>
        <end position="162"/>
    </location>
</feature>
<evidence type="ECO:0000256" key="8">
    <source>
        <dbReference type="RuleBase" id="RU003857"/>
    </source>
</evidence>
<feature type="compositionally biased region" description="Low complexity" evidence="9">
    <location>
        <begin position="750"/>
        <end position="759"/>
    </location>
</feature>
<feature type="region of interest" description="Disordered" evidence="9">
    <location>
        <begin position="1"/>
        <end position="22"/>
    </location>
</feature>
<evidence type="ECO:0000256" key="9">
    <source>
        <dbReference type="SAM" id="MobiDB-lite"/>
    </source>
</evidence>
<dbReference type="OrthoDB" id="297496at2759"/>
<feature type="transmembrane region" description="Helical" evidence="10">
    <location>
        <begin position="110"/>
        <end position="131"/>
    </location>
</feature>
<dbReference type="SUPFAM" id="SSF81324">
    <property type="entry name" value="Voltage-gated potassium channels"/>
    <property type="match status" value="2"/>
</dbReference>
<evidence type="ECO:0000256" key="2">
    <source>
        <dbReference type="ARBA" id="ARBA00022448"/>
    </source>
</evidence>
<gene>
    <name evidence="12" type="ORF">EK21DRAFT_97691</name>
</gene>